<evidence type="ECO:0000313" key="10">
    <source>
        <dbReference type="EMBL" id="BAX38993.1"/>
    </source>
</evidence>
<sequence>MADAAVTEQERDAQRKYWLEHTPDKPTVETMMLDSKAADIDRLERPEVMALLGSVKGKRILELGAGIGRFTGELVRAGAAHVTALDFMEASIEENKRLNGHNPNVDFRVGDVTELRLPDASYDVVFTNWLLMYLGDKEVQALANSMLRWITPGGVIFFRESCFRQSGDKPRKGNPTHYRNPREYFRMFDAAAAEEPNNGGHARLELCFCKCVDTYVRLKRNQNQICWRWVKVVEPTVGASPSFRHFLDAQQYSEAGVAQYEAIYGDGYISCGGAAVTRDLAAKLELQAGQRVLDVGCGTGGSAYDISETYGVHVHGLDLSVNCLLAALERASTRSGDVTFEVADVATHSLPEASFDAVHCRDALLHVSDKAGVLARFASWLRPGGRLLITDYCTPSTHITSAMAQYVAGRKYSLLSAEQYGQAVAAAGFEEVEVKDLTDEFARHLQRELEGLHEQKDSFTARFGAEAFKAASDNWVSKLARAYAGQQRWVLITARKQL</sequence>
<comment type="catalytic activity">
    <reaction evidence="7">
        <text>phosphoethanolamine + S-adenosyl-L-methionine = N-methylethanolamine phosphate + S-adenosyl-L-homocysteine + H(+)</text>
        <dbReference type="Rhea" id="RHEA:20365"/>
        <dbReference type="ChEBI" id="CHEBI:15378"/>
        <dbReference type="ChEBI" id="CHEBI:57781"/>
        <dbReference type="ChEBI" id="CHEBI:57856"/>
        <dbReference type="ChEBI" id="CHEBI:58190"/>
        <dbReference type="ChEBI" id="CHEBI:59789"/>
        <dbReference type="EC" id="2.1.1.103"/>
    </reaction>
    <physiologicalReaction direction="left-to-right" evidence="7">
        <dbReference type="Rhea" id="RHEA:20366"/>
    </physiologicalReaction>
</comment>
<evidence type="ECO:0000256" key="8">
    <source>
        <dbReference type="ARBA" id="ARBA00047841"/>
    </source>
</evidence>
<dbReference type="EC" id="2.1.1.103" evidence="5"/>
<protein>
    <recommendedName>
        <fullName evidence="5">phosphoethanolamine N-methyltransferase</fullName>
        <ecNumber evidence="5">2.1.1.103</ecNumber>
    </recommendedName>
</protein>
<dbReference type="Pfam" id="PF13649">
    <property type="entry name" value="Methyltransf_25"/>
    <property type="match status" value="1"/>
</dbReference>
<dbReference type="InterPro" id="IPR041698">
    <property type="entry name" value="Methyltransf_25"/>
</dbReference>
<gene>
    <name evidence="10" type="primary">PEAMT</name>
</gene>
<evidence type="ECO:0000256" key="4">
    <source>
        <dbReference type="ARBA" id="ARBA00022679"/>
    </source>
</evidence>
<dbReference type="GO" id="GO:0032259">
    <property type="term" value="P:methylation"/>
    <property type="evidence" value="ECO:0007669"/>
    <property type="project" value="UniProtKB-KW"/>
</dbReference>
<evidence type="ECO:0000256" key="5">
    <source>
        <dbReference type="ARBA" id="ARBA00035674"/>
    </source>
</evidence>
<evidence type="ECO:0000256" key="7">
    <source>
        <dbReference type="ARBA" id="ARBA00047622"/>
    </source>
</evidence>
<dbReference type="AlphaFoldDB" id="A0A1W7HP20"/>
<evidence type="ECO:0000256" key="6">
    <source>
        <dbReference type="ARBA" id="ARBA00047619"/>
    </source>
</evidence>
<comment type="pathway">
    <text evidence="2">Lipid metabolism.</text>
</comment>
<dbReference type="EMBL" id="LC228965">
    <property type="protein sequence ID" value="BAX38993.1"/>
    <property type="molecule type" value="mRNA"/>
</dbReference>
<comment type="catalytic activity">
    <reaction evidence="6">
        <text>N,N-dimethylethanolamine phosphate + S-adenosyl-L-methionine = phosphocholine + S-adenosyl-L-homocysteine + H(+)</text>
        <dbReference type="Rhea" id="RHEA:25325"/>
        <dbReference type="ChEBI" id="CHEBI:15378"/>
        <dbReference type="ChEBI" id="CHEBI:57856"/>
        <dbReference type="ChEBI" id="CHEBI:58641"/>
        <dbReference type="ChEBI" id="CHEBI:59789"/>
        <dbReference type="ChEBI" id="CHEBI:295975"/>
        <dbReference type="EC" id="2.1.1.103"/>
    </reaction>
    <physiologicalReaction direction="left-to-right" evidence="6">
        <dbReference type="Rhea" id="RHEA:25326"/>
    </physiologicalReaction>
</comment>
<evidence type="ECO:0000256" key="1">
    <source>
        <dbReference type="ARBA" id="ARBA00004969"/>
    </source>
</evidence>
<keyword evidence="3 10" id="KW-0489">Methyltransferase</keyword>
<dbReference type="InterPro" id="IPR029063">
    <property type="entry name" value="SAM-dependent_MTases_sf"/>
</dbReference>
<comment type="catalytic activity">
    <reaction evidence="8">
        <text>N-methylethanolamine phosphate + S-adenosyl-L-methionine = N,N-dimethylethanolamine phosphate + S-adenosyl-L-homocysteine + H(+)</text>
        <dbReference type="Rhea" id="RHEA:25321"/>
        <dbReference type="ChEBI" id="CHEBI:15378"/>
        <dbReference type="ChEBI" id="CHEBI:57781"/>
        <dbReference type="ChEBI" id="CHEBI:57856"/>
        <dbReference type="ChEBI" id="CHEBI:58641"/>
        <dbReference type="ChEBI" id="CHEBI:59789"/>
        <dbReference type="EC" id="2.1.1.103"/>
    </reaction>
    <physiologicalReaction direction="left-to-right" evidence="8">
        <dbReference type="Rhea" id="RHEA:25322"/>
    </physiologicalReaction>
</comment>
<dbReference type="SUPFAM" id="SSF53335">
    <property type="entry name" value="S-adenosyl-L-methionine-dependent methyltransferases"/>
    <property type="match status" value="2"/>
</dbReference>
<dbReference type="PANTHER" id="PTHR44307:SF2">
    <property type="entry name" value="PHOSPHOETHANOLAMINE METHYLTRANSFERASE ISOFORM X1"/>
    <property type="match status" value="1"/>
</dbReference>
<evidence type="ECO:0000256" key="3">
    <source>
        <dbReference type="ARBA" id="ARBA00022603"/>
    </source>
</evidence>
<comment type="pathway">
    <text evidence="1">Phospholipid metabolism; phosphatidylcholine biosynthesis.</text>
</comment>
<proteinExistence type="evidence at transcript level"/>
<name>A0A1W7HP20_CHLAP</name>
<evidence type="ECO:0000259" key="9">
    <source>
        <dbReference type="Pfam" id="PF13649"/>
    </source>
</evidence>
<dbReference type="BRENDA" id="2.1.1.103">
    <property type="organism ID" value="17167"/>
</dbReference>
<organism evidence="10">
    <name type="scientific">Chlamydomonas applanata</name>
    <name type="common">Chlamydomonas humicola</name>
    <dbReference type="NCBI Taxonomy" id="35704"/>
    <lineage>
        <taxon>Eukaryota</taxon>
        <taxon>Viridiplantae</taxon>
        <taxon>Chlorophyta</taxon>
        <taxon>core chlorophytes</taxon>
        <taxon>Chlorophyceae</taxon>
        <taxon>CS clade</taxon>
        <taxon>Chlamydomonadales</taxon>
        <taxon>Chlamydomonadaceae</taxon>
        <taxon>Chlamydomonas</taxon>
    </lineage>
</organism>
<keyword evidence="4 10" id="KW-0808">Transferase</keyword>
<feature type="domain" description="Methyltransferase" evidence="9">
    <location>
        <begin position="60"/>
        <end position="154"/>
    </location>
</feature>
<dbReference type="CDD" id="cd02440">
    <property type="entry name" value="AdoMet_MTases"/>
    <property type="match status" value="2"/>
</dbReference>
<reference evidence="10" key="1">
    <citation type="journal article" date="2017" name="Biochem. Biophys. Res. Commun.">
        <title>Characterization of phosphoethanolamine-N-methyltransferases in green algae.</title>
        <authorList>
            <person name="Hirashima T."/>
            <person name="Toyoshima M."/>
            <person name="Moriyama T."/>
            <person name="Nakamura Y."/>
            <person name="Sato N."/>
        </authorList>
    </citation>
    <scope>NUCLEOTIDE SEQUENCE</scope>
</reference>
<evidence type="ECO:0000256" key="2">
    <source>
        <dbReference type="ARBA" id="ARBA00005189"/>
    </source>
</evidence>
<accession>A0A1W7HP20</accession>
<dbReference type="Pfam" id="PF13489">
    <property type="entry name" value="Methyltransf_23"/>
    <property type="match status" value="1"/>
</dbReference>
<dbReference type="Gene3D" id="3.40.50.150">
    <property type="entry name" value="Vaccinia Virus protein VP39"/>
    <property type="match status" value="2"/>
</dbReference>
<dbReference type="PANTHER" id="PTHR44307">
    <property type="entry name" value="PHOSPHOETHANOLAMINE METHYLTRANSFERASE"/>
    <property type="match status" value="1"/>
</dbReference>
<dbReference type="GO" id="GO:0000234">
    <property type="term" value="F:phosphoethanolamine N-methyltransferase activity"/>
    <property type="evidence" value="ECO:0007669"/>
    <property type="project" value="UniProtKB-EC"/>
</dbReference>